<dbReference type="Gene3D" id="1.20.1530.20">
    <property type="match status" value="1"/>
</dbReference>
<keyword evidence="5" id="KW-0472">Membrane</keyword>
<dbReference type="PANTHER" id="PTHR32468:SF114">
    <property type="entry name" value="CATION_H+ EXCHANGER DOMAIN-CONTAINING PROTEIN"/>
    <property type="match status" value="1"/>
</dbReference>
<accession>A0A835LWI1</accession>
<evidence type="ECO:0000313" key="6">
    <source>
        <dbReference type="EMBL" id="KAF9605814.1"/>
    </source>
</evidence>
<keyword evidence="5" id="KW-0812">Transmembrane</keyword>
<dbReference type="Proteomes" id="UP000631114">
    <property type="component" value="Unassembled WGS sequence"/>
</dbReference>
<feature type="transmembrane region" description="Helical" evidence="5">
    <location>
        <begin position="173"/>
        <end position="195"/>
    </location>
</feature>
<reference evidence="6 7" key="1">
    <citation type="submission" date="2020-10" db="EMBL/GenBank/DDBJ databases">
        <title>The Coptis chinensis genome and diversification of protoberbering-type alkaloids.</title>
        <authorList>
            <person name="Wang B."/>
            <person name="Shu S."/>
            <person name="Song C."/>
            <person name="Liu Y."/>
        </authorList>
    </citation>
    <scope>NUCLEOTIDE SEQUENCE [LARGE SCALE GENOMIC DNA]</scope>
    <source>
        <strain evidence="6">HL-2020</strain>
        <tissue evidence="6">Leaf</tissue>
    </source>
</reference>
<dbReference type="GO" id="GO:0016020">
    <property type="term" value="C:membrane"/>
    <property type="evidence" value="ECO:0007669"/>
    <property type="project" value="UniProtKB-SubCell"/>
</dbReference>
<dbReference type="GO" id="GO:0006885">
    <property type="term" value="P:regulation of pH"/>
    <property type="evidence" value="ECO:0007669"/>
    <property type="project" value="TreeGrafter"/>
</dbReference>
<comment type="caution">
    <text evidence="6">The sequence shown here is derived from an EMBL/GenBank/DDBJ whole genome shotgun (WGS) entry which is preliminary data.</text>
</comment>
<keyword evidence="4" id="KW-0406">Ion transport</keyword>
<keyword evidence="1" id="KW-0813">Transport</keyword>
<feature type="transmembrane region" description="Helical" evidence="5">
    <location>
        <begin position="37"/>
        <end position="65"/>
    </location>
</feature>
<dbReference type="EMBL" id="JADFTS010000005">
    <property type="protein sequence ID" value="KAF9605814.1"/>
    <property type="molecule type" value="Genomic_DNA"/>
</dbReference>
<evidence type="ECO:0008006" key="8">
    <source>
        <dbReference type="Google" id="ProtNLM"/>
    </source>
</evidence>
<dbReference type="AlphaFoldDB" id="A0A835LWI1"/>
<protein>
    <recommendedName>
        <fullName evidence="8">Cation/H+ exchanger domain-containing protein</fullName>
    </recommendedName>
</protein>
<evidence type="ECO:0000256" key="4">
    <source>
        <dbReference type="ARBA" id="ARBA00023065"/>
    </source>
</evidence>
<gene>
    <name evidence="6" type="ORF">IFM89_018639</name>
</gene>
<dbReference type="InterPro" id="IPR050794">
    <property type="entry name" value="CPA2_transporter"/>
</dbReference>
<evidence type="ECO:0000256" key="1">
    <source>
        <dbReference type="ARBA" id="ARBA00022448"/>
    </source>
</evidence>
<feature type="transmembrane region" description="Helical" evidence="5">
    <location>
        <begin position="86"/>
        <end position="105"/>
    </location>
</feature>
<dbReference type="PANTHER" id="PTHR32468">
    <property type="entry name" value="CATION/H + ANTIPORTER"/>
    <property type="match status" value="1"/>
</dbReference>
<evidence type="ECO:0000256" key="2">
    <source>
        <dbReference type="ARBA" id="ARBA00022538"/>
    </source>
</evidence>
<dbReference type="InterPro" id="IPR038770">
    <property type="entry name" value="Na+/solute_symporter_sf"/>
</dbReference>
<name>A0A835LWI1_9MAGN</name>
<dbReference type="GO" id="GO:0006813">
    <property type="term" value="P:potassium ion transport"/>
    <property type="evidence" value="ECO:0007669"/>
    <property type="project" value="UniProtKB-KW"/>
</dbReference>
<keyword evidence="3" id="KW-0630">Potassium</keyword>
<dbReference type="OrthoDB" id="1724315at2759"/>
<organism evidence="6 7">
    <name type="scientific">Coptis chinensis</name>
    <dbReference type="NCBI Taxonomy" id="261450"/>
    <lineage>
        <taxon>Eukaryota</taxon>
        <taxon>Viridiplantae</taxon>
        <taxon>Streptophyta</taxon>
        <taxon>Embryophyta</taxon>
        <taxon>Tracheophyta</taxon>
        <taxon>Spermatophyta</taxon>
        <taxon>Magnoliopsida</taxon>
        <taxon>Ranunculales</taxon>
        <taxon>Ranunculaceae</taxon>
        <taxon>Coptidoideae</taxon>
        <taxon>Coptis</taxon>
    </lineage>
</organism>
<dbReference type="GO" id="GO:0098662">
    <property type="term" value="P:inorganic cation transmembrane transport"/>
    <property type="evidence" value="ECO:0007669"/>
    <property type="project" value="TreeGrafter"/>
</dbReference>
<keyword evidence="2" id="KW-0633">Potassium transport</keyword>
<proteinExistence type="predicted"/>
<evidence type="ECO:0000313" key="7">
    <source>
        <dbReference type="Proteomes" id="UP000631114"/>
    </source>
</evidence>
<keyword evidence="7" id="KW-1185">Reference proteome</keyword>
<evidence type="ECO:0000256" key="3">
    <source>
        <dbReference type="ARBA" id="ARBA00022958"/>
    </source>
</evidence>
<keyword evidence="5" id="KW-1133">Transmembrane helix</keyword>
<dbReference type="GO" id="GO:0012505">
    <property type="term" value="C:endomembrane system"/>
    <property type="evidence" value="ECO:0007669"/>
    <property type="project" value="TreeGrafter"/>
</dbReference>
<sequence>MVGVAESISAFPSIASYLSELNIFNTEFSQLALSSSLISAVVLLAYFSILLDLDIMFGPFIFGLMIPPGPPLGSALVNRLELFNKWIIMLIFYTTNGMAMNVYLIDLSTALIVGMVALASCTGKFLGAFLPALYYNMSFKDAILLGLTMNAQGFTDVSFFQVLTVVQLVNYDYFQIMVLSTVVITGAFAPLVGYLHKSSMKYNLLNRRTIAHSELNTPL</sequence>
<feature type="transmembrane region" description="Helical" evidence="5">
    <location>
        <begin position="111"/>
        <end position="135"/>
    </location>
</feature>
<evidence type="ECO:0000256" key="5">
    <source>
        <dbReference type="SAM" id="Phobius"/>
    </source>
</evidence>